<dbReference type="InterPro" id="IPR027417">
    <property type="entry name" value="P-loop_NTPase"/>
</dbReference>
<proteinExistence type="predicted"/>
<accession>A0A0S6VY51</accession>
<evidence type="ECO:0000256" key="1">
    <source>
        <dbReference type="SAM" id="Phobius"/>
    </source>
</evidence>
<reference evidence="2" key="1">
    <citation type="journal article" date="2015" name="PeerJ">
        <title>First genomic representation of candidate bacterial phylum KSB3 points to enhanced environmental sensing as a trigger of wastewater bulking.</title>
        <authorList>
            <person name="Sekiguchi Y."/>
            <person name="Ohashi A."/>
            <person name="Parks D.H."/>
            <person name="Yamauchi T."/>
            <person name="Tyson G.W."/>
            <person name="Hugenholtz P."/>
        </authorList>
    </citation>
    <scope>NUCLEOTIDE SEQUENCE [LARGE SCALE GENOMIC DNA]</scope>
</reference>
<keyword evidence="1" id="KW-0472">Membrane</keyword>
<dbReference type="Gene3D" id="3.40.50.300">
    <property type="entry name" value="P-loop containing nucleotide triphosphate hydrolases"/>
    <property type="match status" value="1"/>
</dbReference>
<keyword evidence="3" id="KW-1185">Reference proteome</keyword>
<keyword evidence="2" id="KW-0808">Transferase</keyword>
<protein>
    <submittedName>
        <fullName evidence="2">Serine/threonine protein kinase</fullName>
    </submittedName>
</protein>
<sequence length="245" mass="27192">MGTALKYLLIALGAQLPVIGVAVVWWAEILKHPLSTAVLAVMYEGILLGWAILGKDVWETLRPDMVKATADWVKVSLLNAFSDFRRRYNTHVLYEHRVFGSKGLRTPGQGILELAQVFVELRVAPSHALQVSASPLTAKTVSGSQPVWAFLQRLKKNEATAFAILGPPGCGKTTLLKHVALTFAANQQRQYRLRAYTPMLLLLREQAALIVEQSPSLAELAHTHFANQKRYPELDPPPQWVPRAS</sequence>
<gene>
    <name evidence="2" type="ORF">U14_01457</name>
</gene>
<dbReference type="GO" id="GO:0004674">
    <property type="term" value="F:protein serine/threonine kinase activity"/>
    <property type="evidence" value="ECO:0007669"/>
    <property type="project" value="UniProtKB-KW"/>
</dbReference>
<dbReference type="Proteomes" id="UP000030700">
    <property type="component" value="Unassembled WGS sequence"/>
</dbReference>
<dbReference type="EMBL" id="DF820456">
    <property type="protein sequence ID" value="GAK50230.1"/>
    <property type="molecule type" value="Genomic_DNA"/>
</dbReference>
<dbReference type="STRING" id="1499966.U14_01457"/>
<evidence type="ECO:0000313" key="3">
    <source>
        <dbReference type="Proteomes" id="UP000030700"/>
    </source>
</evidence>
<dbReference type="SUPFAM" id="SSF52540">
    <property type="entry name" value="P-loop containing nucleoside triphosphate hydrolases"/>
    <property type="match status" value="1"/>
</dbReference>
<feature type="transmembrane region" description="Helical" evidence="1">
    <location>
        <begin position="33"/>
        <end position="53"/>
    </location>
</feature>
<organism evidence="2">
    <name type="scientific">Candidatus Moduliflexus flocculans</name>
    <dbReference type="NCBI Taxonomy" id="1499966"/>
    <lineage>
        <taxon>Bacteria</taxon>
        <taxon>Candidatus Moduliflexota</taxon>
        <taxon>Candidatus Moduliflexia</taxon>
        <taxon>Candidatus Moduliflexales</taxon>
        <taxon>Candidatus Moduliflexaceae</taxon>
    </lineage>
</organism>
<evidence type="ECO:0000313" key="2">
    <source>
        <dbReference type="EMBL" id="GAK50230.1"/>
    </source>
</evidence>
<dbReference type="HOGENOM" id="CLU_098939_0_0_0"/>
<keyword evidence="2" id="KW-0418">Kinase</keyword>
<dbReference type="AlphaFoldDB" id="A0A0S6VY51"/>
<keyword evidence="2" id="KW-0723">Serine/threonine-protein kinase</keyword>
<feature type="transmembrane region" description="Helical" evidence="1">
    <location>
        <begin position="7"/>
        <end position="27"/>
    </location>
</feature>
<name>A0A0S6VY51_9BACT</name>
<keyword evidence="1" id="KW-0812">Transmembrane</keyword>
<keyword evidence="1" id="KW-1133">Transmembrane helix</keyword>